<feature type="transmembrane region" description="Helical" evidence="7">
    <location>
        <begin position="66"/>
        <end position="91"/>
    </location>
</feature>
<feature type="compositionally biased region" description="Acidic residues" evidence="6">
    <location>
        <begin position="50"/>
        <end position="59"/>
    </location>
</feature>
<feature type="domain" description="Major facilitator superfamily (MFS) profile" evidence="8">
    <location>
        <begin position="65"/>
        <end position="487"/>
    </location>
</feature>
<evidence type="ECO:0000256" key="2">
    <source>
        <dbReference type="ARBA" id="ARBA00022448"/>
    </source>
</evidence>
<protein>
    <submittedName>
        <fullName evidence="9">MFS general substrate transporter</fullName>
    </submittedName>
</protein>
<dbReference type="InterPro" id="IPR020846">
    <property type="entry name" value="MFS_dom"/>
</dbReference>
<dbReference type="InterPro" id="IPR001958">
    <property type="entry name" value="Tet-R_TetA/multi-R_MdtG-like"/>
</dbReference>
<evidence type="ECO:0000256" key="4">
    <source>
        <dbReference type="ARBA" id="ARBA00022989"/>
    </source>
</evidence>
<dbReference type="Pfam" id="PF07690">
    <property type="entry name" value="MFS_1"/>
    <property type="match status" value="1"/>
</dbReference>
<feature type="compositionally biased region" description="Polar residues" evidence="6">
    <location>
        <begin position="16"/>
        <end position="34"/>
    </location>
</feature>
<dbReference type="OrthoDB" id="419616at2759"/>
<feature type="transmembrane region" description="Helical" evidence="7">
    <location>
        <begin position="286"/>
        <end position="307"/>
    </location>
</feature>
<feature type="transmembrane region" description="Helical" evidence="7">
    <location>
        <begin position="327"/>
        <end position="350"/>
    </location>
</feature>
<dbReference type="EMBL" id="MU007040">
    <property type="protein sequence ID" value="KAF2430260.1"/>
    <property type="molecule type" value="Genomic_DNA"/>
</dbReference>
<comment type="subcellular location">
    <subcellularLocation>
        <location evidence="1">Membrane</location>
        <topology evidence="1">Multi-pass membrane protein</topology>
    </subcellularLocation>
</comment>
<keyword evidence="10" id="KW-1185">Reference proteome</keyword>
<gene>
    <name evidence="9" type="ORF">EJ08DRAFT_697551</name>
</gene>
<evidence type="ECO:0000256" key="6">
    <source>
        <dbReference type="SAM" id="MobiDB-lite"/>
    </source>
</evidence>
<dbReference type="SUPFAM" id="SSF103473">
    <property type="entry name" value="MFS general substrate transporter"/>
    <property type="match status" value="1"/>
</dbReference>
<feature type="transmembrane region" description="Helical" evidence="7">
    <location>
        <begin position="233"/>
        <end position="257"/>
    </location>
</feature>
<keyword evidence="3 7" id="KW-0812">Transmembrane</keyword>
<dbReference type="CDD" id="cd17330">
    <property type="entry name" value="MFS_SLC46_TetA_like"/>
    <property type="match status" value="1"/>
</dbReference>
<evidence type="ECO:0000256" key="1">
    <source>
        <dbReference type="ARBA" id="ARBA00004141"/>
    </source>
</evidence>
<evidence type="ECO:0000256" key="7">
    <source>
        <dbReference type="SAM" id="Phobius"/>
    </source>
</evidence>
<proteinExistence type="predicted"/>
<accession>A0A9P4NRD0</accession>
<keyword evidence="4 7" id="KW-1133">Transmembrane helix</keyword>
<dbReference type="Proteomes" id="UP000800235">
    <property type="component" value="Unassembled WGS sequence"/>
</dbReference>
<dbReference type="GO" id="GO:0022857">
    <property type="term" value="F:transmembrane transporter activity"/>
    <property type="evidence" value="ECO:0007669"/>
    <property type="project" value="InterPro"/>
</dbReference>
<dbReference type="InterPro" id="IPR011701">
    <property type="entry name" value="MFS"/>
</dbReference>
<name>A0A9P4NRD0_9PEZI</name>
<evidence type="ECO:0000313" key="9">
    <source>
        <dbReference type="EMBL" id="KAF2430260.1"/>
    </source>
</evidence>
<dbReference type="PRINTS" id="PR01035">
    <property type="entry name" value="TCRTETA"/>
</dbReference>
<organism evidence="9 10">
    <name type="scientific">Tothia fuscella</name>
    <dbReference type="NCBI Taxonomy" id="1048955"/>
    <lineage>
        <taxon>Eukaryota</taxon>
        <taxon>Fungi</taxon>
        <taxon>Dikarya</taxon>
        <taxon>Ascomycota</taxon>
        <taxon>Pezizomycotina</taxon>
        <taxon>Dothideomycetes</taxon>
        <taxon>Pleosporomycetidae</taxon>
        <taxon>Venturiales</taxon>
        <taxon>Cylindrosympodiaceae</taxon>
        <taxon>Tothia</taxon>
    </lineage>
</organism>
<keyword evidence="5 7" id="KW-0472">Membrane</keyword>
<dbReference type="AlphaFoldDB" id="A0A9P4NRD0"/>
<comment type="caution">
    <text evidence="9">The sequence shown here is derived from an EMBL/GenBank/DDBJ whole genome shotgun (WGS) entry which is preliminary data.</text>
</comment>
<evidence type="ECO:0000256" key="3">
    <source>
        <dbReference type="ARBA" id="ARBA00022692"/>
    </source>
</evidence>
<feature type="transmembrane region" description="Helical" evidence="7">
    <location>
        <begin position="103"/>
        <end position="123"/>
    </location>
</feature>
<feature type="transmembrane region" description="Helical" evidence="7">
    <location>
        <begin position="463"/>
        <end position="483"/>
    </location>
</feature>
<feature type="transmembrane region" description="Helical" evidence="7">
    <location>
        <begin position="135"/>
        <end position="154"/>
    </location>
</feature>
<evidence type="ECO:0000259" key="8">
    <source>
        <dbReference type="PROSITE" id="PS50850"/>
    </source>
</evidence>
<dbReference type="GO" id="GO:0016020">
    <property type="term" value="C:membrane"/>
    <property type="evidence" value="ECO:0007669"/>
    <property type="project" value="UniProtKB-SubCell"/>
</dbReference>
<evidence type="ECO:0000256" key="5">
    <source>
        <dbReference type="ARBA" id="ARBA00023136"/>
    </source>
</evidence>
<dbReference type="PANTHER" id="PTHR23504:SF3">
    <property type="entry name" value="MAJOR FACILITATOR SUPERFAMILY (MFS) PROFILE DOMAIN-CONTAINING PROTEIN"/>
    <property type="match status" value="1"/>
</dbReference>
<dbReference type="Gene3D" id="1.20.1250.20">
    <property type="entry name" value="MFS general substrate transporter like domains"/>
    <property type="match status" value="1"/>
</dbReference>
<dbReference type="PROSITE" id="PS50850">
    <property type="entry name" value="MFS"/>
    <property type="match status" value="1"/>
</dbReference>
<evidence type="ECO:0000313" key="10">
    <source>
        <dbReference type="Proteomes" id="UP000800235"/>
    </source>
</evidence>
<feature type="region of interest" description="Disordered" evidence="6">
    <location>
        <begin position="1"/>
        <end position="59"/>
    </location>
</feature>
<feature type="transmembrane region" description="Helical" evidence="7">
    <location>
        <begin position="160"/>
        <end position="180"/>
    </location>
</feature>
<sequence>MAPKHSGAADEITPLLASNSSTPIDPENDTSVLENGNRKVPNGNGHAPESEEDEEDDDTPLPMGQIFILCIARMIDPIAFFSIFPFVPSMVQHMDVPEVDVGFYTGLIESIFSIVQMCTMIYWGRLADKYGRKPVLVISLVGVALAVTLFGTSQNIWQMVLFRSLGGLFSGSVVCVRAMFSENSTKKTQARAFSFFGFAGNIGIFLGPLIGGLAKPVEQYPSLFAGNKLFTEFPYLLPTMISGGIAAVGAIVVAVFVKETLKVESVGSTTKKPTPMTTMEILKSPGVPITLAIFGYSGLLGFAYTAMCPVFWFTSIPRGGFSFSPKYMSLFLSIAGVSQALWLLLVFPWLQRRIGTGGVLRWCTRAWPVMFALNPVYNVFLRLGWNGAFWGLAPLNQAVGSGVAMAFTGVQLALNDISPSHQCLGTLNGMALTLNSAVRAITPAAASSIYAYGVREKILWGQLGWAVLTALAVGYAILILWLPEKAEGRPEKKNTSLHEE</sequence>
<keyword evidence="2" id="KW-0813">Transport</keyword>
<reference evidence="9" key="1">
    <citation type="journal article" date="2020" name="Stud. Mycol.">
        <title>101 Dothideomycetes genomes: a test case for predicting lifestyles and emergence of pathogens.</title>
        <authorList>
            <person name="Haridas S."/>
            <person name="Albert R."/>
            <person name="Binder M."/>
            <person name="Bloem J."/>
            <person name="Labutti K."/>
            <person name="Salamov A."/>
            <person name="Andreopoulos B."/>
            <person name="Baker S."/>
            <person name="Barry K."/>
            <person name="Bills G."/>
            <person name="Bluhm B."/>
            <person name="Cannon C."/>
            <person name="Castanera R."/>
            <person name="Culley D."/>
            <person name="Daum C."/>
            <person name="Ezra D."/>
            <person name="Gonzalez J."/>
            <person name="Henrissat B."/>
            <person name="Kuo A."/>
            <person name="Liang C."/>
            <person name="Lipzen A."/>
            <person name="Lutzoni F."/>
            <person name="Magnuson J."/>
            <person name="Mondo S."/>
            <person name="Nolan M."/>
            <person name="Ohm R."/>
            <person name="Pangilinan J."/>
            <person name="Park H.-J."/>
            <person name="Ramirez L."/>
            <person name="Alfaro M."/>
            <person name="Sun H."/>
            <person name="Tritt A."/>
            <person name="Yoshinaga Y."/>
            <person name="Zwiers L.-H."/>
            <person name="Turgeon B."/>
            <person name="Goodwin S."/>
            <person name="Spatafora J."/>
            <person name="Crous P."/>
            <person name="Grigoriev I."/>
        </authorList>
    </citation>
    <scope>NUCLEOTIDE SEQUENCE</scope>
    <source>
        <strain evidence="9">CBS 130266</strain>
    </source>
</reference>
<feature type="transmembrane region" description="Helical" evidence="7">
    <location>
        <begin position="192"/>
        <end position="213"/>
    </location>
</feature>
<dbReference type="PANTHER" id="PTHR23504">
    <property type="entry name" value="MAJOR FACILITATOR SUPERFAMILY DOMAIN-CONTAINING PROTEIN 10"/>
    <property type="match status" value="1"/>
</dbReference>
<dbReference type="InterPro" id="IPR036259">
    <property type="entry name" value="MFS_trans_sf"/>
</dbReference>